<protein>
    <recommendedName>
        <fullName evidence="4">DUF2569 domain-containing protein</fullName>
    </recommendedName>
</protein>
<feature type="transmembrane region" description="Helical" evidence="1">
    <location>
        <begin position="12"/>
        <end position="34"/>
    </location>
</feature>
<keyword evidence="1" id="KW-1133">Transmembrane helix</keyword>
<organism evidence="2 3">
    <name type="scientific">Lederbergia citrisecunda</name>
    <dbReference type="NCBI Taxonomy" id="2833583"/>
    <lineage>
        <taxon>Bacteria</taxon>
        <taxon>Bacillati</taxon>
        <taxon>Bacillota</taxon>
        <taxon>Bacilli</taxon>
        <taxon>Bacillales</taxon>
        <taxon>Bacillaceae</taxon>
        <taxon>Lederbergia</taxon>
    </lineage>
</organism>
<proteinExistence type="predicted"/>
<evidence type="ECO:0000256" key="1">
    <source>
        <dbReference type="SAM" id="Phobius"/>
    </source>
</evidence>
<keyword evidence="1" id="KW-0812">Transmembrane</keyword>
<evidence type="ECO:0000313" key="2">
    <source>
        <dbReference type="EMBL" id="MBS4199276.1"/>
    </source>
</evidence>
<keyword evidence="1" id="KW-0472">Membrane</keyword>
<sequence length="153" mass="17594">MNDKNTGKEWMSNLVVLLMGIISTGIGLVLWFVLKDTFLTILLFNSIDKWKVPAADQFSFLILGILWLIFVFIVFHYYNKGKQTGRFLSLFLLITGLQSFLLFFCESIMIILDKGILSNIFLLVSEFLLGCIFISWSLFIKAKRKNHNVSAKI</sequence>
<feature type="transmembrane region" description="Helical" evidence="1">
    <location>
        <begin position="118"/>
        <end position="140"/>
    </location>
</feature>
<dbReference type="AlphaFoldDB" id="A0A942TM54"/>
<gene>
    <name evidence="2" type="ORF">KHA93_06355</name>
</gene>
<dbReference type="EMBL" id="JAGYPJ010000001">
    <property type="protein sequence ID" value="MBS4199276.1"/>
    <property type="molecule type" value="Genomic_DNA"/>
</dbReference>
<reference evidence="2 3" key="1">
    <citation type="submission" date="2021-05" db="EMBL/GenBank/DDBJ databases">
        <title>Novel Bacillus species.</title>
        <authorList>
            <person name="Liu G."/>
        </authorList>
    </citation>
    <scope>NUCLEOTIDE SEQUENCE [LARGE SCALE GENOMIC DNA]</scope>
    <source>
        <strain evidence="2 3">FJAT-49732</strain>
    </source>
</reference>
<keyword evidence="3" id="KW-1185">Reference proteome</keyword>
<dbReference type="RefSeq" id="WP_213109967.1">
    <property type="nucleotide sequence ID" value="NZ_JAGYPJ010000001.1"/>
</dbReference>
<evidence type="ECO:0000313" key="3">
    <source>
        <dbReference type="Proteomes" id="UP000682713"/>
    </source>
</evidence>
<accession>A0A942TM54</accession>
<feature type="transmembrane region" description="Helical" evidence="1">
    <location>
        <begin position="58"/>
        <end position="78"/>
    </location>
</feature>
<dbReference type="Proteomes" id="UP000682713">
    <property type="component" value="Unassembled WGS sequence"/>
</dbReference>
<comment type="caution">
    <text evidence="2">The sequence shown here is derived from an EMBL/GenBank/DDBJ whole genome shotgun (WGS) entry which is preliminary data.</text>
</comment>
<evidence type="ECO:0008006" key="4">
    <source>
        <dbReference type="Google" id="ProtNLM"/>
    </source>
</evidence>
<feature type="transmembrane region" description="Helical" evidence="1">
    <location>
        <begin position="90"/>
        <end position="112"/>
    </location>
</feature>
<name>A0A942TM54_9BACI</name>